<name>A0A414PCH5_MEDGN</name>
<dbReference type="Proteomes" id="UP001296643">
    <property type="component" value="Unassembled WGS sequence"/>
</dbReference>
<dbReference type="EMBL" id="JAAIRM010000029">
    <property type="protein sequence ID" value="NSI20420.1"/>
    <property type="molecule type" value="Genomic_DNA"/>
</dbReference>
<protein>
    <submittedName>
        <fullName evidence="1">Uncharacterized protein</fullName>
    </submittedName>
</protein>
<evidence type="ECO:0000313" key="2">
    <source>
        <dbReference type="EMBL" id="NSI20420.1"/>
    </source>
</evidence>
<accession>A0A414PCH5</accession>
<reference evidence="1" key="3">
    <citation type="submission" date="2022-12" db="EMBL/GenBank/DDBJ databases">
        <title>Genome of R. gnavus strain RSHDN_123.</title>
        <authorList>
            <person name="Abdugheni R."/>
        </authorList>
    </citation>
    <scope>NUCLEOTIDE SEQUENCE</scope>
    <source>
        <strain evidence="1">RSHDN_123</strain>
    </source>
</reference>
<evidence type="ECO:0000313" key="3">
    <source>
        <dbReference type="Proteomes" id="UP001148455"/>
    </source>
</evidence>
<dbReference type="AlphaFoldDB" id="A0A414PCH5"/>
<reference evidence="2" key="1">
    <citation type="journal article" date="2020" name="Cell Host Microbe">
        <title>Functional and Genomic Variation between Human-Derived Isolates of Lachnospiraceae Reveals Inter- and Intra-Species Diversity.</title>
        <authorList>
            <person name="Sorbara M.T."/>
            <person name="Littmann E.R."/>
            <person name="Fontana E."/>
            <person name="Moody T.U."/>
            <person name="Kohout C.E."/>
            <person name="Gjonbalaj M."/>
            <person name="Eaton V."/>
            <person name="Seok R."/>
            <person name="Leiner I.M."/>
            <person name="Pamer E.G."/>
        </authorList>
    </citation>
    <scope>NUCLEOTIDE SEQUENCE</scope>
    <source>
        <strain evidence="2">MSK.22.53</strain>
    </source>
</reference>
<organism evidence="1 3">
    <name type="scientific">Mediterraneibacter gnavus</name>
    <name type="common">Ruminococcus gnavus</name>
    <dbReference type="NCBI Taxonomy" id="33038"/>
    <lineage>
        <taxon>Bacteria</taxon>
        <taxon>Bacillati</taxon>
        <taxon>Bacillota</taxon>
        <taxon>Clostridia</taxon>
        <taxon>Lachnospirales</taxon>
        <taxon>Lachnospiraceae</taxon>
        <taxon>Mediterraneibacter</taxon>
    </lineage>
</organism>
<proteinExistence type="predicted"/>
<evidence type="ECO:0000313" key="1">
    <source>
        <dbReference type="EMBL" id="MCZ7695193.1"/>
    </source>
</evidence>
<dbReference type="RefSeq" id="WP_117578117.1">
    <property type="nucleotide sequence ID" value="NZ_JAAIMS010000026.1"/>
</dbReference>
<gene>
    <name evidence="2" type="ORF">G4958_13885</name>
    <name evidence="1" type="ORF">O8D18_14420</name>
</gene>
<comment type="caution">
    <text evidence="1">The sequence shown here is derived from an EMBL/GenBank/DDBJ whole genome shotgun (WGS) entry which is preliminary data.</text>
</comment>
<sequence>MKTERTDELYKFLLTKGYPKELCSEIAYNILNTDYTATRMLGYLYRYTEPRIEDVIDEMIAILSDREEFIKKKEMEQARAVINEIYRNGL</sequence>
<dbReference type="Proteomes" id="UP001148455">
    <property type="component" value="Unassembled WGS sequence"/>
</dbReference>
<reference evidence="2" key="2">
    <citation type="submission" date="2020-02" db="EMBL/GenBank/DDBJ databases">
        <authorList>
            <person name="Littmann E."/>
            <person name="Sorbara M."/>
        </authorList>
    </citation>
    <scope>NUCLEOTIDE SEQUENCE</scope>
    <source>
        <strain evidence="2">MSK.22.53</strain>
    </source>
</reference>
<dbReference type="EMBL" id="JAPZED010000026">
    <property type="protein sequence ID" value="MCZ7695193.1"/>
    <property type="molecule type" value="Genomic_DNA"/>
</dbReference>